<dbReference type="InterPro" id="IPR026017">
    <property type="entry name" value="Lumazine-bd_dom"/>
</dbReference>
<dbReference type="EMBL" id="JBHUIP010000009">
    <property type="protein sequence ID" value="MFD2263091.1"/>
    <property type="molecule type" value="Genomic_DNA"/>
</dbReference>
<proteinExistence type="predicted"/>
<dbReference type="InterPro" id="IPR017938">
    <property type="entry name" value="Riboflavin_synthase-like_b-brl"/>
</dbReference>
<sequence length="197" mass="21504">MFTGIITHRGRIAALTRPVGGDLRLTVETDMPLDDIAIGASVAHNGVCLTVVTKEANRYDLQISNETIDKTNVGDWKIGDLLNLERSLRLGDELGGHLVYGHVDAVASVVERHAEEGSIRHTFEVPAEFAKFIATKGSICLDGVSLTVNSVEGNRFGVNIIPHTAEVTSFGTYQVGSRVNFEIDIMARYVARQREVQ</sequence>
<evidence type="ECO:0000256" key="7">
    <source>
        <dbReference type="ARBA" id="ARBA00022679"/>
    </source>
</evidence>
<dbReference type="CDD" id="cd00402">
    <property type="entry name" value="Riboflavin_synthase_like"/>
    <property type="match status" value="1"/>
</dbReference>
<dbReference type="NCBIfam" id="NF009566">
    <property type="entry name" value="PRK13020.1"/>
    <property type="match status" value="1"/>
</dbReference>
<evidence type="ECO:0000313" key="12">
    <source>
        <dbReference type="EMBL" id="MFD2263091.1"/>
    </source>
</evidence>
<dbReference type="PROSITE" id="PS51177">
    <property type="entry name" value="LUMAZINE_BIND"/>
    <property type="match status" value="2"/>
</dbReference>
<organism evidence="12 13">
    <name type="scientific">Lacibacterium aquatile</name>
    <dbReference type="NCBI Taxonomy" id="1168082"/>
    <lineage>
        <taxon>Bacteria</taxon>
        <taxon>Pseudomonadati</taxon>
        <taxon>Pseudomonadota</taxon>
        <taxon>Alphaproteobacteria</taxon>
        <taxon>Rhodospirillales</taxon>
        <taxon>Rhodospirillaceae</taxon>
    </lineage>
</organism>
<dbReference type="Proteomes" id="UP001597295">
    <property type="component" value="Unassembled WGS sequence"/>
</dbReference>
<comment type="caution">
    <text evidence="12">The sequence shown here is derived from an EMBL/GenBank/DDBJ whole genome shotgun (WGS) entry which is preliminary data.</text>
</comment>
<dbReference type="SUPFAM" id="SSF63380">
    <property type="entry name" value="Riboflavin synthase domain-like"/>
    <property type="match status" value="2"/>
</dbReference>
<comment type="function">
    <text evidence="2">Catalyzes the dismutation of two molecules of 6,7-dimethyl-8-ribityllumazine, resulting in the formation of riboflavin and 5-amino-6-(D-ribitylamino)uracil.</text>
</comment>
<dbReference type="NCBIfam" id="NF006767">
    <property type="entry name" value="PRK09289.1"/>
    <property type="match status" value="1"/>
</dbReference>
<evidence type="ECO:0000256" key="10">
    <source>
        <dbReference type="PROSITE-ProRule" id="PRU00524"/>
    </source>
</evidence>
<protein>
    <recommendedName>
        <fullName evidence="5 9">Riboflavin synthase</fullName>
        <ecNumber evidence="4 9">2.5.1.9</ecNumber>
    </recommendedName>
</protein>
<dbReference type="GO" id="GO:0004746">
    <property type="term" value="F:riboflavin synthase activity"/>
    <property type="evidence" value="ECO:0007669"/>
    <property type="project" value="UniProtKB-EC"/>
</dbReference>
<feature type="repeat" description="Lumazine-binding" evidence="10">
    <location>
        <begin position="1"/>
        <end position="97"/>
    </location>
</feature>
<dbReference type="NCBIfam" id="TIGR00187">
    <property type="entry name" value="ribE"/>
    <property type="match status" value="1"/>
</dbReference>
<comment type="catalytic activity">
    <reaction evidence="1">
        <text>2 6,7-dimethyl-8-(1-D-ribityl)lumazine + H(+) = 5-amino-6-(D-ribitylamino)uracil + riboflavin</text>
        <dbReference type="Rhea" id="RHEA:20772"/>
        <dbReference type="ChEBI" id="CHEBI:15378"/>
        <dbReference type="ChEBI" id="CHEBI:15934"/>
        <dbReference type="ChEBI" id="CHEBI:57986"/>
        <dbReference type="ChEBI" id="CHEBI:58201"/>
        <dbReference type="EC" id="2.5.1.9"/>
    </reaction>
</comment>
<keyword evidence="7 12" id="KW-0808">Transferase</keyword>
<feature type="domain" description="Lumazine-binding" evidence="11">
    <location>
        <begin position="1"/>
        <end position="97"/>
    </location>
</feature>
<keyword evidence="13" id="KW-1185">Reference proteome</keyword>
<evidence type="ECO:0000256" key="6">
    <source>
        <dbReference type="ARBA" id="ARBA00022619"/>
    </source>
</evidence>
<reference evidence="13" key="1">
    <citation type="journal article" date="2019" name="Int. J. Syst. Evol. Microbiol.">
        <title>The Global Catalogue of Microorganisms (GCM) 10K type strain sequencing project: providing services to taxonomists for standard genome sequencing and annotation.</title>
        <authorList>
            <consortium name="The Broad Institute Genomics Platform"/>
            <consortium name="The Broad Institute Genome Sequencing Center for Infectious Disease"/>
            <person name="Wu L."/>
            <person name="Ma J."/>
        </authorList>
    </citation>
    <scope>NUCLEOTIDE SEQUENCE [LARGE SCALE GENOMIC DNA]</scope>
    <source>
        <strain evidence="13">CGMCC 1.19062</strain>
    </source>
</reference>
<evidence type="ECO:0000256" key="3">
    <source>
        <dbReference type="ARBA" id="ARBA00004887"/>
    </source>
</evidence>
<dbReference type="PANTHER" id="PTHR21098:SF12">
    <property type="entry name" value="RIBOFLAVIN SYNTHASE"/>
    <property type="match status" value="1"/>
</dbReference>
<evidence type="ECO:0000256" key="9">
    <source>
        <dbReference type="NCBIfam" id="TIGR00187"/>
    </source>
</evidence>
<keyword evidence="8" id="KW-0677">Repeat</keyword>
<dbReference type="RefSeq" id="WP_379876063.1">
    <property type="nucleotide sequence ID" value="NZ_JBHUIP010000009.1"/>
</dbReference>
<evidence type="ECO:0000313" key="13">
    <source>
        <dbReference type="Proteomes" id="UP001597295"/>
    </source>
</evidence>
<dbReference type="InterPro" id="IPR023366">
    <property type="entry name" value="ATP_synth_asu-like_sf"/>
</dbReference>
<gene>
    <name evidence="12" type="ORF">ACFSM5_09355</name>
</gene>
<dbReference type="Pfam" id="PF00677">
    <property type="entry name" value="Lum_binding"/>
    <property type="match status" value="2"/>
</dbReference>
<keyword evidence="6" id="KW-0686">Riboflavin biosynthesis</keyword>
<feature type="domain" description="Lumazine-binding" evidence="11">
    <location>
        <begin position="98"/>
        <end position="194"/>
    </location>
</feature>
<dbReference type="EC" id="2.5.1.9" evidence="4 9"/>
<accession>A0ABW5DU97</accession>
<dbReference type="Gene3D" id="2.40.30.20">
    <property type="match status" value="2"/>
</dbReference>
<name>A0ABW5DU97_9PROT</name>
<dbReference type="PIRSF" id="PIRSF000498">
    <property type="entry name" value="Riboflavin_syn_A"/>
    <property type="match status" value="1"/>
</dbReference>
<dbReference type="PANTHER" id="PTHR21098">
    <property type="entry name" value="RIBOFLAVIN SYNTHASE ALPHA CHAIN"/>
    <property type="match status" value="1"/>
</dbReference>
<evidence type="ECO:0000256" key="8">
    <source>
        <dbReference type="ARBA" id="ARBA00022737"/>
    </source>
</evidence>
<evidence type="ECO:0000256" key="4">
    <source>
        <dbReference type="ARBA" id="ARBA00012827"/>
    </source>
</evidence>
<evidence type="ECO:0000256" key="5">
    <source>
        <dbReference type="ARBA" id="ARBA00013950"/>
    </source>
</evidence>
<dbReference type="InterPro" id="IPR001783">
    <property type="entry name" value="Lumazine-bd"/>
</dbReference>
<comment type="pathway">
    <text evidence="3">Cofactor biosynthesis; riboflavin biosynthesis; riboflavin from 2-hydroxy-3-oxobutyl phosphate and 5-amino-6-(D-ribitylamino)uracil: step 2/2.</text>
</comment>
<feature type="repeat" description="Lumazine-binding" evidence="10">
    <location>
        <begin position="98"/>
        <end position="194"/>
    </location>
</feature>
<evidence type="ECO:0000256" key="2">
    <source>
        <dbReference type="ARBA" id="ARBA00002803"/>
    </source>
</evidence>
<evidence type="ECO:0000259" key="11">
    <source>
        <dbReference type="PROSITE" id="PS51177"/>
    </source>
</evidence>
<evidence type="ECO:0000256" key="1">
    <source>
        <dbReference type="ARBA" id="ARBA00000968"/>
    </source>
</evidence>